<evidence type="ECO:0000256" key="5">
    <source>
        <dbReference type="ARBA" id="ARBA00022968"/>
    </source>
</evidence>
<evidence type="ECO:0000313" key="8">
    <source>
        <dbReference type="Proteomes" id="UP000290900"/>
    </source>
</evidence>
<comment type="subcellular location">
    <subcellularLocation>
        <location evidence="1">Membrane</location>
        <topology evidence="1">Single-pass type II membrane protein</topology>
    </subcellularLocation>
</comment>
<keyword evidence="5" id="KW-0812">Transmembrane</keyword>
<protein>
    <submittedName>
        <fullName evidence="7">DEKNAAC102322</fullName>
    </submittedName>
</protein>
<dbReference type="PIRSF" id="PIRSF018153">
    <property type="entry name" value="Glyco_trans_15"/>
    <property type="match status" value="1"/>
</dbReference>
<evidence type="ECO:0000256" key="6">
    <source>
        <dbReference type="PIRSR" id="PIRSR018153-1"/>
    </source>
</evidence>
<feature type="active site" description="Nucleophile" evidence="6">
    <location>
        <position position="167"/>
    </location>
</feature>
<dbReference type="AlphaFoldDB" id="A0A448YK96"/>
<organism evidence="7 8">
    <name type="scientific">Brettanomyces naardenensis</name>
    <name type="common">Yeast</name>
    <dbReference type="NCBI Taxonomy" id="13370"/>
    <lineage>
        <taxon>Eukaryota</taxon>
        <taxon>Fungi</taxon>
        <taxon>Dikarya</taxon>
        <taxon>Ascomycota</taxon>
        <taxon>Saccharomycotina</taxon>
        <taxon>Pichiomycetes</taxon>
        <taxon>Pichiales</taxon>
        <taxon>Pichiaceae</taxon>
        <taxon>Brettanomyces</taxon>
    </lineage>
</organism>
<dbReference type="Gene3D" id="3.90.550.10">
    <property type="entry name" value="Spore Coat Polysaccharide Biosynthesis Protein SpsA, Chain A"/>
    <property type="match status" value="1"/>
</dbReference>
<dbReference type="SUPFAM" id="SSF53448">
    <property type="entry name" value="Nucleotide-diphospho-sugar transferases"/>
    <property type="match status" value="1"/>
</dbReference>
<evidence type="ECO:0000256" key="2">
    <source>
        <dbReference type="ARBA" id="ARBA00007677"/>
    </source>
</evidence>
<dbReference type="PANTHER" id="PTHR31121">
    <property type="entry name" value="ALPHA-1,2 MANNOSYLTRANSFERASE KTR1"/>
    <property type="match status" value="1"/>
</dbReference>
<dbReference type="FunFam" id="3.90.550.10:FF:000051">
    <property type="entry name" value="Alpha-1,2-mannosyltransferase (Ktr4)"/>
    <property type="match status" value="1"/>
</dbReference>
<dbReference type="Proteomes" id="UP000290900">
    <property type="component" value="Unassembled WGS sequence"/>
</dbReference>
<dbReference type="GO" id="GO:0006487">
    <property type="term" value="P:protein N-linked glycosylation"/>
    <property type="evidence" value="ECO:0007669"/>
    <property type="project" value="TreeGrafter"/>
</dbReference>
<dbReference type="PANTHER" id="PTHR31121:SF10">
    <property type="entry name" value="MANNOSYLTRANSFERASE KTR2-RELATED"/>
    <property type="match status" value="1"/>
</dbReference>
<keyword evidence="5" id="KW-0735">Signal-anchor</keyword>
<evidence type="ECO:0000256" key="3">
    <source>
        <dbReference type="ARBA" id="ARBA00022676"/>
    </source>
</evidence>
<evidence type="ECO:0000256" key="4">
    <source>
        <dbReference type="ARBA" id="ARBA00022679"/>
    </source>
</evidence>
<gene>
    <name evidence="7" type="ORF">BRENAR_LOCUS2096</name>
</gene>
<accession>A0A448YK96</accession>
<dbReference type="EMBL" id="CAACVR010000012">
    <property type="protein sequence ID" value="VEU21362.1"/>
    <property type="molecule type" value="Genomic_DNA"/>
</dbReference>
<dbReference type="GO" id="GO:0016020">
    <property type="term" value="C:membrane"/>
    <property type="evidence" value="ECO:0007669"/>
    <property type="project" value="UniProtKB-SubCell"/>
</dbReference>
<reference evidence="7 8" key="1">
    <citation type="submission" date="2018-12" db="EMBL/GenBank/DDBJ databases">
        <authorList>
            <person name="Tiukova I."/>
            <person name="Dainat J."/>
        </authorList>
    </citation>
    <scope>NUCLEOTIDE SEQUENCE [LARGE SCALE GENOMIC DNA]</scope>
</reference>
<keyword evidence="8" id="KW-1185">Reference proteome</keyword>
<dbReference type="GO" id="GO:0006493">
    <property type="term" value="P:protein O-linked glycosylation"/>
    <property type="evidence" value="ECO:0007669"/>
    <property type="project" value="TreeGrafter"/>
</dbReference>
<dbReference type="GO" id="GO:0000032">
    <property type="term" value="P:cell wall mannoprotein biosynthetic process"/>
    <property type="evidence" value="ECO:0007669"/>
    <property type="project" value="TreeGrafter"/>
</dbReference>
<proteinExistence type="inferred from homology"/>
<dbReference type="GO" id="GO:0000026">
    <property type="term" value="F:alpha-1,2-mannosyltransferase activity"/>
    <property type="evidence" value="ECO:0007669"/>
    <property type="project" value="TreeGrafter"/>
</dbReference>
<keyword evidence="3" id="KW-0328">Glycosyltransferase</keyword>
<dbReference type="InterPro" id="IPR029044">
    <property type="entry name" value="Nucleotide-diphossugar_trans"/>
</dbReference>
<dbReference type="FunCoup" id="A0A448YK96">
    <property type="interactions" value="59"/>
</dbReference>
<sequence length="284" mass="33787">MASGEAFYGLIPEEDWNTPDYINETKYNESLEDFVERDIIYGGSRSYRNMCHFNSGFFFRQKLLASYDYYFRVEPGVEYYCDFQMDPFRLMRENGKKYGFVISLLEYPETIPTLWNTVEDFLHEYPTSQHPNSAVGFITTKEPIGPDSLVTDSELPYNLCHFWSNFEIGDLNFFRSDRYLDYFNYLSRSGGFYYERWGDAPVHSIAASLLLDRNEIMHFEDIGYTHTPFFTFPDSASMRIGKRCLVPEERKNIDILPHSCLPRWWKYGSGKRFTREYFHENEYI</sequence>
<comment type="similarity">
    <text evidence="2">Belongs to the glycosyltransferase 15 family.</text>
</comment>
<dbReference type="InParanoid" id="A0A448YK96"/>
<dbReference type="OrthoDB" id="439943at2759"/>
<keyword evidence="4" id="KW-0808">Transferase</keyword>
<dbReference type="STRING" id="13370.A0A448YK96"/>
<name>A0A448YK96_BRENA</name>
<evidence type="ECO:0000313" key="7">
    <source>
        <dbReference type="EMBL" id="VEU21362.1"/>
    </source>
</evidence>
<evidence type="ECO:0000256" key="1">
    <source>
        <dbReference type="ARBA" id="ARBA00004606"/>
    </source>
</evidence>
<dbReference type="Pfam" id="PF01793">
    <property type="entry name" value="Glyco_transf_15"/>
    <property type="match status" value="1"/>
</dbReference>
<dbReference type="GO" id="GO:0005794">
    <property type="term" value="C:Golgi apparatus"/>
    <property type="evidence" value="ECO:0007669"/>
    <property type="project" value="TreeGrafter"/>
</dbReference>
<dbReference type="InterPro" id="IPR002685">
    <property type="entry name" value="Glyco_trans_15"/>
</dbReference>